<comment type="caution">
    <text evidence="1">The sequence shown here is derived from an EMBL/GenBank/DDBJ whole genome shotgun (WGS) entry which is preliminary data.</text>
</comment>
<accession>A0A9D9D9A3</accession>
<gene>
    <name evidence="1" type="ORF">IAB19_00370</name>
</gene>
<dbReference type="Proteomes" id="UP000823631">
    <property type="component" value="Unassembled WGS sequence"/>
</dbReference>
<dbReference type="EMBL" id="JADINH010000005">
    <property type="protein sequence ID" value="MBO8414823.1"/>
    <property type="molecule type" value="Genomic_DNA"/>
</dbReference>
<proteinExistence type="predicted"/>
<dbReference type="AlphaFoldDB" id="A0A9D9D9A3"/>
<evidence type="ECO:0000313" key="2">
    <source>
        <dbReference type="Proteomes" id="UP000823631"/>
    </source>
</evidence>
<name>A0A9D9D9A3_9GAMM</name>
<evidence type="ECO:0000313" key="1">
    <source>
        <dbReference type="EMBL" id="MBO8414823.1"/>
    </source>
</evidence>
<sequence length="85" mass="9972">MLLMRRNYADKKDLELSHEELHDEKARRAYTIETAEAMLALSERSSGTLFEEDFKLYSKGKINLAELNLRIQARIQQSFELMPPQ</sequence>
<reference evidence="1" key="2">
    <citation type="journal article" date="2021" name="PeerJ">
        <title>Extensive microbial diversity within the chicken gut microbiome revealed by metagenomics and culture.</title>
        <authorList>
            <person name="Gilroy R."/>
            <person name="Ravi A."/>
            <person name="Getino M."/>
            <person name="Pursley I."/>
            <person name="Horton D.L."/>
            <person name="Alikhan N.F."/>
            <person name="Baker D."/>
            <person name="Gharbi K."/>
            <person name="Hall N."/>
            <person name="Watson M."/>
            <person name="Adriaenssens E.M."/>
            <person name="Foster-Nyarko E."/>
            <person name="Jarju S."/>
            <person name="Secka A."/>
            <person name="Antonio M."/>
            <person name="Oren A."/>
            <person name="Chaudhuri R.R."/>
            <person name="La Ragione R."/>
            <person name="Hildebrand F."/>
            <person name="Pallen M.J."/>
        </authorList>
    </citation>
    <scope>NUCLEOTIDE SEQUENCE</scope>
    <source>
        <strain evidence="1">17213</strain>
    </source>
</reference>
<organism evidence="1 2">
    <name type="scientific">Candidatus Avisuccinivibrio stercorigallinarum</name>
    <dbReference type="NCBI Taxonomy" id="2840704"/>
    <lineage>
        <taxon>Bacteria</taxon>
        <taxon>Pseudomonadati</taxon>
        <taxon>Pseudomonadota</taxon>
        <taxon>Gammaproteobacteria</taxon>
        <taxon>Aeromonadales</taxon>
        <taxon>Succinivibrionaceae</taxon>
        <taxon>Succinivibrionaceae incertae sedis</taxon>
        <taxon>Candidatus Avisuccinivibrio</taxon>
    </lineage>
</organism>
<evidence type="ECO:0008006" key="3">
    <source>
        <dbReference type="Google" id="ProtNLM"/>
    </source>
</evidence>
<reference evidence="1" key="1">
    <citation type="submission" date="2020-10" db="EMBL/GenBank/DDBJ databases">
        <authorList>
            <person name="Gilroy R."/>
        </authorList>
    </citation>
    <scope>NUCLEOTIDE SEQUENCE</scope>
    <source>
        <strain evidence="1">17213</strain>
    </source>
</reference>
<protein>
    <recommendedName>
        <fullName evidence="3">Antitoxin VbhA domain-containing protein</fullName>
    </recommendedName>
</protein>